<keyword evidence="6 7" id="KW-0472">Membrane</keyword>
<dbReference type="EMBL" id="JBBMFT010000001">
    <property type="protein sequence ID" value="MEQ2455323.1"/>
    <property type="molecule type" value="Genomic_DNA"/>
</dbReference>
<feature type="transmembrane region" description="Helical" evidence="7">
    <location>
        <begin position="225"/>
        <end position="245"/>
    </location>
</feature>
<gene>
    <name evidence="8" type="ORF">WMO45_02215</name>
</gene>
<keyword evidence="3" id="KW-1003">Cell membrane</keyword>
<evidence type="ECO:0000256" key="7">
    <source>
        <dbReference type="SAM" id="Phobius"/>
    </source>
</evidence>
<dbReference type="PANTHER" id="PTHR20855:SF3">
    <property type="entry name" value="LD03007P"/>
    <property type="match status" value="1"/>
</dbReference>
<feature type="transmembrane region" description="Helical" evidence="7">
    <location>
        <begin position="135"/>
        <end position="157"/>
    </location>
</feature>
<feature type="transmembrane region" description="Helical" evidence="7">
    <location>
        <begin position="38"/>
        <end position="59"/>
    </location>
</feature>
<dbReference type="InterPro" id="IPR004254">
    <property type="entry name" value="AdipoR/HlyIII-related"/>
</dbReference>
<feature type="transmembrane region" description="Helical" evidence="7">
    <location>
        <begin position="190"/>
        <end position="210"/>
    </location>
</feature>
<accession>A0ABV1EL53</accession>
<dbReference type="Pfam" id="PF03006">
    <property type="entry name" value="HlyIII"/>
    <property type="match status" value="1"/>
</dbReference>
<sequence>MEYTLPRRRSFYAPLHAHPSKPKVREKDRDPYDGLRPWSAITHGAGALMAAVGTILLLIRCALLGLDAWHSVSFLIYGLSMTGLYTASTLYHSLNTSVSGRIALRKYDHTSIYFLIAGTYTPVCLVVLREQGAWGWGLFGVIWALAIAGSILTLVWITAPRWITAGIYISMGWLALVALVPLMRMLPADGFFWTLGGGILYTVGGVLYAVKWPGRDNPHFGCHEIFHVFILLGSIFHYLLMYLVIVRLP</sequence>
<evidence type="ECO:0000256" key="4">
    <source>
        <dbReference type="ARBA" id="ARBA00022692"/>
    </source>
</evidence>
<dbReference type="NCBIfam" id="TIGR01065">
    <property type="entry name" value="hlyIII"/>
    <property type="match status" value="1"/>
</dbReference>
<evidence type="ECO:0000256" key="3">
    <source>
        <dbReference type="ARBA" id="ARBA00022475"/>
    </source>
</evidence>
<keyword evidence="4 7" id="KW-0812">Transmembrane</keyword>
<feature type="transmembrane region" description="Helical" evidence="7">
    <location>
        <begin position="71"/>
        <end position="91"/>
    </location>
</feature>
<evidence type="ECO:0000313" key="9">
    <source>
        <dbReference type="Proteomes" id="UP001440599"/>
    </source>
</evidence>
<dbReference type="RefSeq" id="WP_349139021.1">
    <property type="nucleotide sequence ID" value="NZ_JBBMFT010000001.1"/>
</dbReference>
<evidence type="ECO:0000256" key="6">
    <source>
        <dbReference type="ARBA" id="ARBA00023136"/>
    </source>
</evidence>
<name>A0ABV1EL53_9FIRM</name>
<evidence type="ECO:0000256" key="2">
    <source>
        <dbReference type="ARBA" id="ARBA00008488"/>
    </source>
</evidence>
<organism evidence="8 9">
    <name type="scientific">Flavonifractor hominis</name>
    <dbReference type="NCBI Taxonomy" id="3133178"/>
    <lineage>
        <taxon>Bacteria</taxon>
        <taxon>Bacillati</taxon>
        <taxon>Bacillota</taxon>
        <taxon>Clostridia</taxon>
        <taxon>Eubacteriales</taxon>
        <taxon>Oscillospiraceae</taxon>
        <taxon>Flavonifractor</taxon>
    </lineage>
</organism>
<feature type="transmembrane region" description="Helical" evidence="7">
    <location>
        <begin position="111"/>
        <end position="128"/>
    </location>
</feature>
<evidence type="ECO:0000313" key="8">
    <source>
        <dbReference type="EMBL" id="MEQ2455323.1"/>
    </source>
</evidence>
<reference evidence="8 9" key="1">
    <citation type="submission" date="2024-03" db="EMBL/GenBank/DDBJ databases">
        <title>Human intestinal bacterial collection.</title>
        <authorList>
            <person name="Pauvert C."/>
            <person name="Hitch T.C.A."/>
            <person name="Clavel T."/>
        </authorList>
    </citation>
    <scope>NUCLEOTIDE SEQUENCE [LARGE SCALE GENOMIC DNA]</scope>
    <source>
        <strain evidence="8 9">CLA-AP-H34</strain>
    </source>
</reference>
<comment type="similarity">
    <text evidence="2">Belongs to the UPF0073 (Hly-III) family.</text>
</comment>
<evidence type="ECO:0000256" key="5">
    <source>
        <dbReference type="ARBA" id="ARBA00022989"/>
    </source>
</evidence>
<keyword evidence="5 7" id="KW-1133">Transmembrane helix</keyword>
<dbReference type="InterPro" id="IPR005744">
    <property type="entry name" value="Hy-lIII"/>
</dbReference>
<dbReference type="Proteomes" id="UP001440599">
    <property type="component" value="Unassembled WGS sequence"/>
</dbReference>
<proteinExistence type="inferred from homology"/>
<feature type="transmembrane region" description="Helical" evidence="7">
    <location>
        <begin position="163"/>
        <end position="183"/>
    </location>
</feature>
<comment type="subcellular location">
    <subcellularLocation>
        <location evidence="1">Cell membrane</location>
        <topology evidence="1">Multi-pass membrane protein</topology>
    </subcellularLocation>
</comment>
<protein>
    <submittedName>
        <fullName evidence="8">Hemolysin III family protein</fullName>
    </submittedName>
</protein>
<comment type="caution">
    <text evidence="8">The sequence shown here is derived from an EMBL/GenBank/DDBJ whole genome shotgun (WGS) entry which is preliminary data.</text>
</comment>
<keyword evidence="9" id="KW-1185">Reference proteome</keyword>
<evidence type="ECO:0000256" key="1">
    <source>
        <dbReference type="ARBA" id="ARBA00004651"/>
    </source>
</evidence>
<dbReference type="PANTHER" id="PTHR20855">
    <property type="entry name" value="ADIPOR/PROGESTIN RECEPTOR-RELATED"/>
    <property type="match status" value="1"/>
</dbReference>